<organism evidence="1 2">
    <name type="scientific">Ridgeia piscesae</name>
    <name type="common">Tubeworm</name>
    <dbReference type="NCBI Taxonomy" id="27915"/>
    <lineage>
        <taxon>Eukaryota</taxon>
        <taxon>Metazoa</taxon>
        <taxon>Spiralia</taxon>
        <taxon>Lophotrochozoa</taxon>
        <taxon>Annelida</taxon>
        <taxon>Polychaeta</taxon>
        <taxon>Sedentaria</taxon>
        <taxon>Canalipalpata</taxon>
        <taxon>Sabellida</taxon>
        <taxon>Siboglinidae</taxon>
        <taxon>Ridgeia</taxon>
    </lineage>
</organism>
<dbReference type="Proteomes" id="UP001209878">
    <property type="component" value="Unassembled WGS sequence"/>
</dbReference>
<keyword evidence="2" id="KW-1185">Reference proteome</keyword>
<proteinExistence type="predicted"/>
<dbReference type="EMBL" id="JAODUO010002179">
    <property type="protein sequence ID" value="KAK2154460.1"/>
    <property type="molecule type" value="Genomic_DNA"/>
</dbReference>
<name>A0AAD9JL55_RIDPI</name>
<sequence>MCSERTKHLWYKYYGLFVRMCITSQQSYLSQINTRQTCFEAHFDSKRKSRDSSAP</sequence>
<comment type="caution">
    <text evidence="1">The sequence shown here is derived from an EMBL/GenBank/DDBJ whole genome shotgun (WGS) entry which is preliminary data.</text>
</comment>
<reference evidence="1" key="1">
    <citation type="journal article" date="2023" name="Mol. Biol. Evol.">
        <title>Third-Generation Sequencing Reveals the Adaptive Role of the Epigenome in Three Deep-Sea Polychaetes.</title>
        <authorList>
            <person name="Perez M."/>
            <person name="Aroh O."/>
            <person name="Sun Y."/>
            <person name="Lan Y."/>
            <person name="Juniper S.K."/>
            <person name="Young C.R."/>
            <person name="Angers B."/>
            <person name="Qian P.Y."/>
        </authorList>
    </citation>
    <scope>NUCLEOTIDE SEQUENCE</scope>
    <source>
        <strain evidence="1">R07B-5</strain>
    </source>
</reference>
<accession>A0AAD9JL55</accession>
<gene>
    <name evidence="1" type="ORF">NP493_2183g00006</name>
</gene>
<evidence type="ECO:0000313" key="2">
    <source>
        <dbReference type="Proteomes" id="UP001209878"/>
    </source>
</evidence>
<dbReference type="AlphaFoldDB" id="A0AAD9JL55"/>
<evidence type="ECO:0000313" key="1">
    <source>
        <dbReference type="EMBL" id="KAK2154460.1"/>
    </source>
</evidence>
<protein>
    <submittedName>
        <fullName evidence="1">Uncharacterized protein</fullName>
    </submittedName>
</protein>